<dbReference type="PANTHER" id="PTHR21461">
    <property type="entry name" value="GLYCOSYLTRANSFERASE FAMILY 92 PROTEIN"/>
    <property type="match status" value="1"/>
</dbReference>
<dbReference type="PANTHER" id="PTHR21461:SF40">
    <property type="entry name" value="GLYCOSYLTRANSFERASE FAMILY 92 PROTEIN"/>
    <property type="match status" value="1"/>
</dbReference>
<evidence type="ECO:0000256" key="5">
    <source>
        <dbReference type="ARBA" id="ARBA00022692"/>
    </source>
</evidence>
<dbReference type="eggNOG" id="KOG4735">
    <property type="taxonomic scope" value="Eukaryota"/>
</dbReference>
<evidence type="ECO:0000256" key="6">
    <source>
        <dbReference type="ARBA" id="ARBA00022989"/>
    </source>
</evidence>
<comment type="similarity">
    <text evidence="2 8">Belongs to the glycosyltransferase 92 family.</text>
</comment>
<evidence type="ECO:0000313" key="10">
    <source>
        <dbReference type="Proteomes" id="UP000008281"/>
    </source>
</evidence>
<reference evidence="9" key="1">
    <citation type="submission" date="2007-07" db="EMBL/GenBank/DDBJ databases">
        <title>PCAP assembly of the Caenorhabditis remanei genome.</title>
        <authorList>
            <consortium name="The Caenorhabditis remanei Sequencing Consortium"/>
            <person name="Wilson R.K."/>
        </authorList>
    </citation>
    <scope>NUCLEOTIDE SEQUENCE [LARGE SCALE GENOMIC DNA]</scope>
    <source>
        <strain evidence="9">PB4641</strain>
    </source>
</reference>
<organism evidence="10">
    <name type="scientific">Caenorhabditis remanei</name>
    <name type="common">Caenorhabditis vulgaris</name>
    <dbReference type="NCBI Taxonomy" id="31234"/>
    <lineage>
        <taxon>Eukaryota</taxon>
        <taxon>Metazoa</taxon>
        <taxon>Ecdysozoa</taxon>
        <taxon>Nematoda</taxon>
        <taxon>Chromadorea</taxon>
        <taxon>Rhabditida</taxon>
        <taxon>Rhabditina</taxon>
        <taxon>Rhabditomorpha</taxon>
        <taxon>Rhabditoidea</taxon>
        <taxon>Rhabditidae</taxon>
        <taxon>Peloderinae</taxon>
        <taxon>Caenorhabditis</taxon>
    </lineage>
</organism>
<dbReference type="InParanoid" id="E3M5Z3"/>
<dbReference type="OrthoDB" id="2526284at2759"/>
<evidence type="ECO:0000256" key="8">
    <source>
        <dbReference type="RuleBase" id="RU366017"/>
    </source>
</evidence>
<dbReference type="HOGENOM" id="CLU_008031_3_1_1"/>
<dbReference type="Pfam" id="PF01697">
    <property type="entry name" value="Glyco_transf_92"/>
    <property type="match status" value="1"/>
</dbReference>
<dbReference type="InterPro" id="IPR008166">
    <property type="entry name" value="Glyco_transf_92"/>
</dbReference>
<keyword evidence="7 8" id="KW-0472">Membrane</keyword>
<proteinExistence type="inferred from homology"/>
<feature type="transmembrane region" description="Helical" evidence="8">
    <location>
        <begin position="43"/>
        <end position="60"/>
    </location>
</feature>
<dbReference type="GO" id="GO:0016020">
    <property type="term" value="C:membrane"/>
    <property type="evidence" value="ECO:0007669"/>
    <property type="project" value="UniProtKB-SubCell"/>
</dbReference>
<keyword evidence="10" id="KW-1185">Reference proteome</keyword>
<keyword evidence="5 8" id="KW-0812">Transmembrane</keyword>
<evidence type="ECO:0000313" key="9">
    <source>
        <dbReference type="EMBL" id="EFO93079.1"/>
    </source>
</evidence>
<dbReference type="GO" id="GO:0005737">
    <property type="term" value="C:cytoplasm"/>
    <property type="evidence" value="ECO:0007669"/>
    <property type="project" value="TreeGrafter"/>
</dbReference>
<comment type="subcellular location">
    <subcellularLocation>
        <location evidence="1">Membrane</location>
        <topology evidence="1">Single-pass membrane protein</topology>
    </subcellularLocation>
</comment>
<evidence type="ECO:0000256" key="4">
    <source>
        <dbReference type="ARBA" id="ARBA00022679"/>
    </source>
</evidence>
<protein>
    <recommendedName>
        <fullName evidence="8">Glycosyltransferase family 92 protein</fullName>
        <ecNumber evidence="8">2.4.1.-</ecNumber>
    </recommendedName>
</protein>
<dbReference type="EMBL" id="DS268426">
    <property type="protein sequence ID" value="EFO93079.1"/>
    <property type="molecule type" value="Genomic_DNA"/>
</dbReference>
<dbReference type="Proteomes" id="UP000008281">
    <property type="component" value="Unassembled WGS sequence"/>
</dbReference>
<dbReference type="OMA" id="KRFGHVR"/>
<keyword evidence="4 8" id="KW-0808">Transferase</keyword>
<name>E3M5Z3_CAERE</name>
<evidence type="ECO:0000256" key="3">
    <source>
        <dbReference type="ARBA" id="ARBA00022676"/>
    </source>
</evidence>
<keyword evidence="6 8" id="KW-1133">Transmembrane helix</keyword>
<evidence type="ECO:0000256" key="7">
    <source>
        <dbReference type="ARBA" id="ARBA00023136"/>
    </source>
</evidence>
<dbReference type="FunCoup" id="E3M5Z3">
    <property type="interactions" value="12"/>
</dbReference>
<sequence length="497" mass="59198">MYSIDSSFCCVESKKGNLWMRSEWIFQQTIGRMKHQKMHRRKTIVLFISFLLVLLLFFQSERVKIIERTFILEGPTGSSQLYNSCFVPYWNQVTTDDVTHSDEFRKWAATGFGGNNNLMDGESRLLSAFVYPEDISIITTAMHTFGKQATCRYYDCNRIEIHSARFESRVWPLAVISCPRRFGAEFVSVSFGNEEESEEFREPIPLINRVYEKPIHELSVCVGPLYGNESKWLEIIEYVEHYRLLGTSFFYFTLFNMNEYDRKIIDDYERLGIAESTKYVTEYLRLGWMSHLIQTHECHYRSKFRSKWVVNMDIDERLIYTGPFNLKHYLRSMPSNIGEVSFTTNRVLKTEENPSKYVSESQLFSELMFLKYNKTTEISWYNLKGIIRPEMVALLFYHWSFFQFEGVKVMSVPKRIGHVRHYRNIDTTALNGNWMENYDGKLRITRLSSSFEKKLIMAVRRKVKYVYDQRGIRCEEIPEWLSSRYKRELLDCKFRYE</sequence>
<evidence type="ECO:0000256" key="2">
    <source>
        <dbReference type="ARBA" id="ARBA00007647"/>
    </source>
</evidence>
<accession>E3M5Z3</accession>
<dbReference type="AlphaFoldDB" id="E3M5Z3"/>
<gene>
    <name evidence="9" type="ORF">CRE_10065</name>
</gene>
<keyword evidence="3 8" id="KW-0328">Glycosyltransferase</keyword>
<evidence type="ECO:0000256" key="1">
    <source>
        <dbReference type="ARBA" id="ARBA00004167"/>
    </source>
</evidence>
<dbReference type="EC" id="2.4.1.-" evidence="8"/>
<dbReference type="GO" id="GO:0016757">
    <property type="term" value="F:glycosyltransferase activity"/>
    <property type="evidence" value="ECO:0007669"/>
    <property type="project" value="UniProtKB-UniRule"/>
</dbReference>